<evidence type="ECO:0000256" key="1">
    <source>
        <dbReference type="SAM" id="MobiDB-lite"/>
    </source>
</evidence>
<feature type="region of interest" description="Disordered" evidence="1">
    <location>
        <begin position="85"/>
        <end position="127"/>
    </location>
</feature>
<accession>A0A6J4KJ56</accession>
<name>A0A6J4KJ56_9CHLR</name>
<reference evidence="2" key="1">
    <citation type="submission" date="2020-02" db="EMBL/GenBank/DDBJ databases">
        <authorList>
            <person name="Meier V. D."/>
        </authorList>
    </citation>
    <scope>NUCLEOTIDE SEQUENCE</scope>
    <source>
        <strain evidence="2">AVDCRST_MAG93</strain>
    </source>
</reference>
<proteinExistence type="predicted"/>
<sequence length="127" mass="14418">MGFLRRLFGGGGGEVPSEKNVMHLYIKCKRCGTPVHVRVNLNNDLQADYGDTAAEGYRLNKDVMDDRCFQLMHLEIDFDSRRKETGRTLNGGTFTTQEEWEQWEAERKEKRMNAAASGPASKDESSN</sequence>
<dbReference type="AlphaFoldDB" id="A0A6J4KJ56"/>
<protein>
    <submittedName>
        <fullName evidence="2">Uncharacterized protein</fullName>
    </submittedName>
</protein>
<dbReference type="EMBL" id="CADCTR010001667">
    <property type="protein sequence ID" value="CAA9306601.1"/>
    <property type="molecule type" value="Genomic_DNA"/>
</dbReference>
<gene>
    <name evidence="2" type="ORF">AVDCRST_MAG93-4948</name>
</gene>
<evidence type="ECO:0000313" key="2">
    <source>
        <dbReference type="EMBL" id="CAA9306601.1"/>
    </source>
</evidence>
<organism evidence="2">
    <name type="scientific">uncultured Chloroflexia bacterium</name>
    <dbReference type="NCBI Taxonomy" id="1672391"/>
    <lineage>
        <taxon>Bacteria</taxon>
        <taxon>Bacillati</taxon>
        <taxon>Chloroflexota</taxon>
        <taxon>Chloroflexia</taxon>
        <taxon>environmental samples</taxon>
    </lineage>
</organism>